<keyword evidence="3" id="KW-0547">Nucleotide-binding</keyword>
<dbReference type="EMBL" id="LN714483">
    <property type="protein sequence ID" value="CEL67528.1"/>
    <property type="molecule type" value="Genomic_DNA"/>
</dbReference>
<dbReference type="CDD" id="cd18791">
    <property type="entry name" value="SF2_C_RHA"/>
    <property type="match status" value="1"/>
</dbReference>
<evidence type="ECO:0000256" key="4">
    <source>
        <dbReference type="ARBA" id="ARBA00022801"/>
    </source>
</evidence>
<dbReference type="InterPro" id="IPR001650">
    <property type="entry name" value="Helicase_C-like"/>
</dbReference>
<evidence type="ECO:0000256" key="2">
    <source>
        <dbReference type="ARBA" id="ARBA00022664"/>
    </source>
</evidence>
<dbReference type="Pfam" id="PF04408">
    <property type="entry name" value="WHD_HA2"/>
    <property type="match status" value="1"/>
</dbReference>
<dbReference type="FunFam" id="1.20.120.1080:FF:000003">
    <property type="entry name" value="Pre-mRNA-splicing factor ATP-dependent RNA helicase PRP43"/>
    <property type="match status" value="1"/>
</dbReference>
<dbReference type="GO" id="GO:0003723">
    <property type="term" value="F:RNA binding"/>
    <property type="evidence" value="ECO:0007669"/>
    <property type="project" value="TreeGrafter"/>
</dbReference>
<accession>F0VIH9</accession>
<sequence>MNGPAPKLDLGPKRSLGATGFDEDPRGDSARRRTGFSGFSDAPETAKPSNFSSAPPEPTGFSDRAPNFSAYPRAAAEATGQVALPGALPVPLAAGFPGGEVPEGINPYTGAPYSQRYYKILEGRKKLPSWNAKKNFLKLVKRNRTVILVGETGSGKTTQMTQFLIEAGLHQGKCVACTQPRRVAAMSVAQRVADEMDVELGKEVGYTIRFEDKSSPMTILKYMTDGMLLREAMADPLLERYSVVVLDEAHERTLATDVLFGLLKEVCKNRPTLKMVVMSATLDARKFQQYFDDAPILNVPGRMHPVEIFYTPQPEKDYLEACIRTAIQIHISEPPGDMLIFLTGEEEIEQTKRELEKLAQRHSECGELMVVPLYSSLPPSMQQRIFEPAPGPKYEGGKPGRKCVVSTNIAETSITIDGIVYVIDPGFSKQKVYNPRARVESLLVSPISKASAQQRAGRAGRTRPGKCFRLYTEKAFEQELVDQTYPEILRSNLGSVVITLKKLGIDDLVHFDFMDPPAPETLMRALEQLNYLGALDDEGELSQEGESMAEFPLDPQLAKALVDSAKFECSKEMLSIAAMLSVPLTFLRPKERSREADAAKARFSHLDGDHLTLLNVFHAYVQHGGGSPDLERQFCFDNFLNPRSLASAKNVRTQLQRTMERLSIPLNSTPYTSKEYYTNIRKALVAGYFMQVAHLQRSGHYLTVKDNQTVALHPSTVLDHKPEWVIYHEYVLTSKNFIRTITQVRGDWLLEQAPHFYNPDDFPECDAKKVLKKMIERQKKEKEAKASANGSAAKDAKSTGAPAAA</sequence>
<evidence type="ECO:0000256" key="6">
    <source>
        <dbReference type="ARBA" id="ARBA00022840"/>
    </source>
</evidence>
<protein>
    <recommendedName>
        <fullName evidence="1">RNA helicase</fullName>
        <ecNumber evidence="1">3.6.4.13</ecNumber>
    </recommendedName>
</protein>
<evidence type="ECO:0000256" key="8">
    <source>
        <dbReference type="ARBA" id="ARBA00024333"/>
    </source>
</evidence>
<dbReference type="PANTHER" id="PTHR18934">
    <property type="entry name" value="ATP-DEPENDENT RNA HELICASE"/>
    <property type="match status" value="1"/>
</dbReference>
<evidence type="ECO:0000313" key="16">
    <source>
        <dbReference type="Proteomes" id="UP000007494"/>
    </source>
</evidence>
<dbReference type="SMART" id="SM00847">
    <property type="entry name" value="HA2"/>
    <property type="match status" value="1"/>
</dbReference>
<evidence type="ECO:0000256" key="9">
    <source>
        <dbReference type="ARBA" id="ARBA00047984"/>
    </source>
</evidence>
<feature type="region of interest" description="Disordered" evidence="11">
    <location>
        <begin position="778"/>
        <end position="805"/>
    </location>
</feature>
<dbReference type="SUPFAM" id="SSF52540">
    <property type="entry name" value="P-loop containing nucleoside triphosphate hydrolases"/>
    <property type="match status" value="1"/>
</dbReference>
<dbReference type="InterPro" id="IPR011545">
    <property type="entry name" value="DEAD/DEAH_box_helicase_dom"/>
</dbReference>
<dbReference type="GO" id="GO:0008380">
    <property type="term" value="P:RNA splicing"/>
    <property type="evidence" value="ECO:0007669"/>
    <property type="project" value="UniProtKB-KW"/>
</dbReference>
<reference evidence="14" key="1">
    <citation type="submission" date="2011-02" db="EMBL/GenBank/DDBJ databases">
        <authorList>
            <person name="Aslett M."/>
        </authorList>
    </citation>
    <scope>NUCLEOTIDE SEQUENCE</scope>
    <source>
        <strain evidence="14">Liverpool</strain>
    </source>
</reference>
<gene>
    <name evidence="15" type="ORF">BN1204_033275_1</name>
    <name evidence="14" type="ORF">NCLIV_033275</name>
</gene>
<dbReference type="FunFam" id="3.40.50.300:FF:000007">
    <property type="entry name" value="Pre-mRNA-splicing factor ATP-dependent RNA helicase"/>
    <property type="match status" value="1"/>
</dbReference>
<dbReference type="GO" id="GO:0016787">
    <property type="term" value="F:hydrolase activity"/>
    <property type="evidence" value="ECO:0007669"/>
    <property type="project" value="UniProtKB-KW"/>
</dbReference>
<keyword evidence="7" id="KW-0508">mRNA splicing</keyword>
<dbReference type="EMBL" id="FR823390">
    <property type="protein sequence ID" value="CBZ53540.1"/>
    <property type="molecule type" value="Genomic_DNA"/>
</dbReference>
<dbReference type="InParanoid" id="F0VIH9"/>
<evidence type="ECO:0000259" key="12">
    <source>
        <dbReference type="PROSITE" id="PS51192"/>
    </source>
</evidence>
<dbReference type="OrthoDB" id="10253254at2759"/>
<dbReference type="OMA" id="MKVYPLY"/>
<dbReference type="GO" id="GO:0006397">
    <property type="term" value="P:mRNA processing"/>
    <property type="evidence" value="ECO:0007669"/>
    <property type="project" value="UniProtKB-KW"/>
</dbReference>
<evidence type="ECO:0000256" key="11">
    <source>
        <dbReference type="SAM" id="MobiDB-lite"/>
    </source>
</evidence>
<dbReference type="PROSITE" id="PS51192">
    <property type="entry name" value="HELICASE_ATP_BIND_1"/>
    <property type="match status" value="1"/>
</dbReference>
<keyword evidence="4" id="KW-0378">Hydrolase</keyword>
<evidence type="ECO:0000313" key="14">
    <source>
        <dbReference type="EMBL" id="CBZ53540.1"/>
    </source>
</evidence>
<reference evidence="14" key="2">
    <citation type="submission" date="2011-03" db="EMBL/GenBank/DDBJ databases">
        <title>Comparative genomics and transcriptomics of Neospora caninum and Toxoplasma gondii.</title>
        <authorList>
            <person name="Reid A.J."/>
            <person name="Sohal A."/>
            <person name="Harris D."/>
            <person name="Quail M."/>
            <person name="Sanders M."/>
            <person name="Berriman M."/>
            <person name="Wastling J.M."/>
            <person name="Pain A."/>
        </authorList>
    </citation>
    <scope>NUCLEOTIDE SEQUENCE</scope>
    <source>
        <strain evidence="14">Liverpool</strain>
    </source>
</reference>
<dbReference type="GO" id="GO:0003724">
    <property type="term" value="F:RNA helicase activity"/>
    <property type="evidence" value="ECO:0007669"/>
    <property type="project" value="UniProtKB-EC"/>
</dbReference>
<dbReference type="SMART" id="SM00382">
    <property type="entry name" value="AAA"/>
    <property type="match status" value="1"/>
</dbReference>
<keyword evidence="2" id="KW-0507">mRNA processing</keyword>
<dbReference type="Gene3D" id="3.40.50.300">
    <property type="entry name" value="P-loop containing nucleotide triphosphate hydrolases"/>
    <property type="match status" value="2"/>
</dbReference>
<dbReference type="InterPro" id="IPR003593">
    <property type="entry name" value="AAA+_ATPase"/>
</dbReference>
<dbReference type="PROSITE" id="PS51194">
    <property type="entry name" value="HELICASE_CTER"/>
    <property type="match status" value="1"/>
</dbReference>
<keyword evidence="16" id="KW-1185">Reference proteome</keyword>
<dbReference type="Pfam" id="PF00271">
    <property type="entry name" value="Helicase_C"/>
    <property type="match status" value="1"/>
</dbReference>
<dbReference type="Pfam" id="PF00270">
    <property type="entry name" value="DEAD"/>
    <property type="match status" value="1"/>
</dbReference>
<dbReference type="Pfam" id="PF21010">
    <property type="entry name" value="HA2_C"/>
    <property type="match status" value="1"/>
</dbReference>
<dbReference type="InterPro" id="IPR048333">
    <property type="entry name" value="HA2_WH"/>
</dbReference>
<dbReference type="InterPro" id="IPR014001">
    <property type="entry name" value="Helicase_ATP-bd"/>
</dbReference>
<dbReference type="InterPro" id="IPR002464">
    <property type="entry name" value="DNA/RNA_helicase_DEAH_CS"/>
</dbReference>
<evidence type="ECO:0000256" key="1">
    <source>
        <dbReference type="ARBA" id="ARBA00012552"/>
    </source>
</evidence>
<evidence type="ECO:0000256" key="5">
    <source>
        <dbReference type="ARBA" id="ARBA00022806"/>
    </source>
</evidence>
<dbReference type="FunCoup" id="F0VIH9">
    <property type="interactions" value="622"/>
</dbReference>
<evidence type="ECO:0000256" key="7">
    <source>
        <dbReference type="ARBA" id="ARBA00023187"/>
    </source>
</evidence>
<reference evidence="16" key="3">
    <citation type="journal article" date="2012" name="PLoS Pathog.">
        <title>Comparative genomics of the apicomplexan parasites Toxoplasma gondii and Neospora caninum: Coccidia differing in host range and transmission strategy.</title>
        <authorList>
            <person name="Reid A.J."/>
            <person name="Vermont S.J."/>
            <person name="Cotton J.A."/>
            <person name="Harris D."/>
            <person name="Hill-Cawthorne G.A."/>
            <person name="Konen-Waisman S."/>
            <person name="Latham S.M."/>
            <person name="Mourier T."/>
            <person name="Norton R."/>
            <person name="Quail M.A."/>
            <person name="Sanders M."/>
            <person name="Shanmugam D."/>
            <person name="Sohal A."/>
            <person name="Wasmuth J.D."/>
            <person name="Brunk B."/>
            <person name="Grigg M.E."/>
            <person name="Howard J.C."/>
            <person name="Parkinson J."/>
            <person name="Roos D.S."/>
            <person name="Trees A.J."/>
            <person name="Berriman M."/>
            <person name="Pain A."/>
            <person name="Wastling J.M."/>
        </authorList>
    </citation>
    <scope>NUCLEOTIDE SEQUENCE [LARGE SCALE GENOMIC DNA]</scope>
    <source>
        <strain evidence="16">Liverpool</strain>
    </source>
</reference>
<comment type="catalytic activity">
    <reaction evidence="9">
        <text>ATP + H2O = ADP + phosphate + H(+)</text>
        <dbReference type="Rhea" id="RHEA:13065"/>
        <dbReference type="ChEBI" id="CHEBI:15377"/>
        <dbReference type="ChEBI" id="CHEBI:15378"/>
        <dbReference type="ChEBI" id="CHEBI:30616"/>
        <dbReference type="ChEBI" id="CHEBI:43474"/>
        <dbReference type="ChEBI" id="CHEBI:456216"/>
        <dbReference type="EC" id="3.6.4.13"/>
    </reaction>
</comment>
<dbReference type="EC" id="3.6.4.13" evidence="1"/>
<proteinExistence type="inferred from homology"/>
<name>F0VIH9_NEOCL</name>
<dbReference type="InterPro" id="IPR011709">
    <property type="entry name" value="DEAD-box_helicase_OB_fold"/>
</dbReference>
<keyword evidence="6" id="KW-0067">ATP-binding</keyword>
<evidence type="ECO:0000256" key="3">
    <source>
        <dbReference type="ARBA" id="ARBA00022741"/>
    </source>
</evidence>
<dbReference type="GO" id="GO:0005524">
    <property type="term" value="F:ATP binding"/>
    <property type="evidence" value="ECO:0007669"/>
    <property type="project" value="UniProtKB-KW"/>
</dbReference>
<feature type="domain" description="Helicase ATP-binding" evidence="12">
    <location>
        <begin position="137"/>
        <end position="300"/>
    </location>
</feature>
<evidence type="ECO:0000259" key="13">
    <source>
        <dbReference type="PROSITE" id="PS51194"/>
    </source>
</evidence>
<dbReference type="RefSeq" id="XP_003883572.1">
    <property type="nucleotide sequence ID" value="XM_003883523.1"/>
</dbReference>
<dbReference type="SMART" id="SM00487">
    <property type="entry name" value="DEXDc"/>
    <property type="match status" value="1"/>
</dbReference>
<dbReference type="SMART" id="SM00490">
    <property type="entry name" value="HELICc"/>
    <property type="match status" value="1"/>
</dbReference>
<dbReference type="Gene3D" id="1.20.120.1080">
    <property type="match status" value="1"/>
</dbReference>
<dbReference type="PANTHER" id="PTHR18934:SF109">
    <property type="entry name" value="ATP-DEPENDENT RNA HELICASE DHX15 HOMOLOG"/>
    <property type="match status" value="1"/>
</dbReference>
<dbReference type="FunFam" id="3.40.50.300:FF:001148">
    <property type="entry name" value="Pre-mRNA-splicing factor ATP-dependent RNA helicase DHX15/PRP43"/>
    <property type="match status" value="1"/>
</dbReference>
<feature type="domain" description="Helicase C-terminal" evidence="13">
    <location>
        <begin position="326"/>
        <end position="504"/>
    </location>
</feature>
<dbReference type="InterPro" id="IPR044756">
    <property type="entry name" value="DHX15_DEXHc"/>
</dbReference>
<organism evidence="14 16">
    <name type="scientific">Neospora caninum (strain Liverpool)</name>
    <dbReference type="NCBI Taxonomy" id="572307"/>
    <lineage>
        <taxon>Eukaryota</taxon>
        <taxon>Sar</taxon>
        <taxon>Alveolata</taxon>
        <taxon>Apicomplexa</taxon>
        <taxon>Conoidasida</taxon>
        <taxon>Coccidia</taxon>
        <taxon>Eucoccidiorida</taxon>
        <taxon>Eimeriorina</taxon>
        <taxon>Sarcocystidae</taxon>
        <taxon>Neospora</taxon>
    </lineage>
</organism>
<dbReference type="GeneID" id="13442872"/>
<dbReference type="VEuPathDB" id="ToxoDB:NCLIV_033275"/>
<dbReference type="CDD" id="cd17973">
    <property type="entry name" value="DEXHc_DHX15"/>
    <property type="match status" value="1"/>
</dbReference>
<dbReference type="PROSITE" id="PS00690">
    <property type="entry name" value="DEAH_ATP_HELICASE"/>
    <property type="match status" value="1"/>
</dbReference>
<feature type="coiled-coil region" evidence="10">
    <location>
        <begin position="341"/>
        <end position="368"/>
    </location>
</feature>
<dbReference type="AlphaFoldDB" id="F0VIH9"/>
<reference evidence="15" key="4">
    <citation type="journal article" date="2015" name="PLoS ONE">
        <title>Comprehensive Evaluation of Toxoplasma gondii VEG and Neospora caninum LIV Genomes with Tachyzoite Stage Transcriptome and Proteome Defines Novel Transcript Features.</title>
        <authorList>
            <person name="Ramaprasad A."/>
            <person name="Mourier T."/>
            <person name="Naeem R."/>
            <person name="Malas T.B."/>
            <person name="Moussa E."/>
            <person name="Panigrahi A."/>
            <person name="Vermont S.J."/>
            <person name="Otto T.D."/>
            <person name="Wastling J."/>
            <person name="Pain A."/>
        </authorList>
    </citation>
    <scope>NUCLEOTIDE SEQUENCE</scope>
    <source>
        <strain evidence="15">Liverpool</strain>
    </source>
</reference>
<keyword evidence="5 15" id="KW-0347">Helicase</keyword>
<feature type="region of interest" description="Disordered" evidence="11">
    <location>
        <begin position="1"/>
        <end position="67"/>
    </location>
</feature>
<evidence type="ECO:0000313" key="15">
    <source>
        <dbReference type="EMBL" id="CEL67528.1"/>
    </source>
</evidence>
<comment type="similarity">
    <text evidence="8">Belongs to the DEAD box helicase family. DEAH subfamily. DDX15/PRP43 sub-subfamily.</text>
</comment>
<dbReference type="InterPro" id="IPR027417">
    <property type="entry name" value="P-loop_NTPase"/>
</dbReference>
<dbReference type="Proteomes" id="UP000007494">
    <property type="component" value="Chromosome VIII"/>
</dbReference>
<dbReference type="Pfam" id="PF07717">
    <property type="entry name" value="OB_NTP_bind"/>
    <property type="match status" value="1"/>
</dbReference>
<evidence type="ECO:0000256" key="10">
    <source>
        <dbReference type="SAM" id="Coils"/>
    </source>
</evidence>
<dbReference type="InterPro" id="IPR007502">
    <property type="entry name" value="Helicase-assoc_dom"/>
</dbReference>
<dbReference type="eggNOG" id="KOG0925">
    <property type="taxonomic scope" value="Eukaryota"/>
</dbReference>
<keyword evidence="10" id="KW-0175">Coiled coil</keyword>